<evidence type="ECO:0000256" key="3">
    <source>
        <dbReference type="SAM" id="MobiDB-lite"/>
    </source>
</evidence>
<dbReference type="Pfam" id="PF00172">
    <property type="entry name" value="Zn_clus"/>
    <property type="match status" value="1"/>
</dbReference>
<dbReference type="Proteomes" id="UP001497600">
    <property type="component" value="Chromosome B"/>
</dbReference>
<dbReference type="PANTHER" id="PTHR37534:SF46">
    <property type="entry name" value="ZN(II)2CYS6 TRANSCRIPTION FACTOR (EUROFUNG)"/>
    <property type="match status" value="1"/>
</dbReference>
<dbReference type="PANTHER" id="PTHR37534">
    <property type="entry name" value="TRANSCRIPTIONAL ACTIVATOR PROTEIN UGA3"/>
    <property type="match status" value="1"/>
</dbReference>
<keyword evidence="4" id="KW-0812">Transmembrane</keyword>
<feature type="compositionally biased region" description="Basic residues" evidence="3">
    <location>
        <begin position="63"/>
        <end position="75"/>
    </location>
</feature>
<evidence type="ECO:0000259" key="5">
    <source>
        <dbReference type="PROSITE" id="PS50048"/>
    </source>
</evidence>
<evidence type="ECO:0000256" key="1">
    <source>
        <dbReference type="ARBA" id="ARBA00004123"/>
    </source>
</evidence>
<proteinExistence type="predicted"/>
<name>A0ABP0EAA5_9ASCO</name>
<keyword evidence="4" id="KW-0472">Membrane</keyword>
<dbReference type="InterPro" id="IPR036864">
    <property type="entry name" value="Zn2-C6_fun-type_DNA-bd_sf"/>
</dbReference>
<dbReference type="Pfam" id="PF11951">
    <property type="entry name" value="Fungal_trans_2"/>
    <property type="match status" value="1"/>
</dbReference>
<sequence>MGKITRVRTGCWTCKKRHRKCDEAKPQCNNCVSTKRVCEGYGIRLCFDVDDSRNQERVDQKGNHRPHFAGRPRKKTAKASISDTKIYNTKKLEEVFTPGHINSATPTAKVEASSLYPKSSGANFEAFGTELFEGLEYLLKSPTVHANTAINTTNNVNTFMDAPLFTDLAVIPPPTPIPDISVGNPKSEQVFDRNYSTPQGSTDSTSSIISAEDSSLSYEEENMMLKHFFKNLLPLLDAHPNSPWPDLALKYCDFDIARSCFISLACIHIYESRRGGNEYYRKGMAHISNTMDYLIQFISSSGNEQAVGTPESNKKKLISSFVILVLINVHILFAVLEKGLSSFSRFFFKVFSSVCQDTAFYNTLKENEKKHSLAVVLSWYDTVSAIVSPDCRLPYCDSKWYGSSFNGTISTAKMMGCPGEIFKAMSKVCLLRHELANGLKTDRSLILNDYELTKINILKYRDYVDFRDGEDYAIRLKAAQCWALAVLVTLTKTVKPDVRYNLTIQSLLHEFIDVYGSMTPTLPVVTQMVWPVFAMGCECKTDFERQKLCVFMDTLYSNAQMGTLFTLKKIVLQVWDTGCSSEEVIQKWVDEGIDYLPL</sequence>
<comment type="subcellular location">
    <subcellularLocation>
        <location evidence="1">Nucleus</location>
    </subcellularLocation>
</comment>
<evidence type="ECO:0000256" key="4">
    <source>
        <dbReference type="SAM" id="Phobius"/>
    </source>
</evidence>
<dbReference type="InterPro" id="IPR021858">
    <property type="entry name" value="Fun_TF"/>
</dbReference>
<dbReference type="InterPro" id="IPR001138">
    <property type="entry name" value="Zn2Cys6_DnaBD"/>
</dbReference>
<evidence type="ECO:0000313" key="6">
    <source>
        <dbReference type="EMBL" id="CAK7897040.1"/>
    </source>
</evidence>
<reference evidence="6 7" key="1">
    <citation type="submission" date="2024-01" db="EMBL/GenBank/DDBJ databases">
        <authorList>
            <consortium name="Genoscope - CEA"/>
            <person name="William W."/>
        </authorList>
    </citation>
    <scope>NUCLEOTIDE SEQUENCE [LARGE SCALE GENOMIC DNA]</scope>
    <source>
        <strain evidence="6 7">29B2s-10</strain>
    </source>
</reference>
<dbReference type="Gene3D" id="4.10.240.10">
    <property type="entry name" value="Zn(2)-C6 fungal-type DNA-binding domain"/>
    <property type="match status" value="1"/>
</dbReference>
<gene>
    <name evidence="6" type="ORF">CAAN4_B07954</name>
</gene>
<organism evidence="6 7">
    <name type="scientific">[Candida] anglica</name>
    <dbReference type="NCBI Taxonomy" id="148631"/>
    <lineage>
        <taxon>Eukaryota</taxon>
        <taxon>Fungi</taxon>
        <taxon>Dikarya</taxon>
        <taxon>Ascomycota</taxon>
        <taxon>Saccharomycotina</taxon>
        <taxon>Pichiomycetes</taxon>
        <taxon>Debaryomycetaceae</taxon>
        <taxon>Kurtzmaniella</taxon>
    </lineage>
</organism>
<dbReference type="EMBL" id="OZ004254">
    <property type="protein sequence ID" value="CAK7897040.1"/>
    <property type="molecule type" value="Genomic_DNA"/>
</dbReference>
<keyword evidence="7" id="KW-1185">Reference proteome</keyword>
<evidence type="ECO:0000313" key="7">
    <source>
        <dbReference type="Proteomes" id="UP001497600"/>
    </source>
</evidence>
<keyword evidence="4" id="KW-1133">Transmembrane helix</keyword>
<feature type="domain" description="Zn(2)-C6 fungal-type" evidence="5">
    <location>
        <begin position="10"/>
        <end position="38"/>
    </location>
</feature>
<dbReference type="PROSITE" id="PS50048">
    <property type="entry name" value="ZN2_CY6_FUNGAL_2"/>
    <property type="match status" value="1"/>
</dbReference>
<evidence type="ECO:0000256" key="2">
    <source>
        <dbReference type="ARBA" id="ARBA00023242"/>
    </source>
</evidence>
<dbReference type="SMART" id="SM00066">
    <property type="entry name" value="GAL4"/>
    <property type="match status" value="1"/>
</dbReference>
<dbReference type="PROSITE" id="PS00463">
    <property type="entry name" value="ZN2_CY6_FUNGAL_1"/>
    <property type="match status" value="1"/>
</dbReference>
<accession>A0ABP0EAA5</accession>
<keyword evidence="2" id="KW-0539">Nucleus</keyword>
<feature type="region of interest" description="Disordered" evidence="3">
    <location>
        <begin position="55"/>
        <end position="75"/>
    </location>
</feature>
<feature type="transmembrane region" description="Helical" evidence="4">
    <location>
        <begin position="317"/>
        <end position="336"/>
    </location>
</feature>
<protein>
    <recommendedName>
        <fullName evidence="5">Zn(2)-C6 fungal-type domain-containing protein</fullName>
    </recommendedName>
</protein>
<dbReference type="SUPFAM" id="SSF57701">
    <property type="entry name" value="Zn2/Cys6 DNA-binding domain"/>
    <property type="match status" value="1"/>
</dbReference>
<dbReference type="CDD" id="cd00067">
    <property type="entry name" value="GAL4"/>
    <property type="match status" value="1"/>
</dbReference>